<dbReference type="GO" id="GO:0005886">
    <property type="term" value="C:plasma membrane"/>
    <property type="evidence" value="ECO:0007669"/>
    <property type="project" value="TreeGrafter"/>
</dbReference>
<dbReference type="Pfam" id="PF07690">
    <property type="entry name" value="MFS_1"/>
    <property type="match status" value="1"/>
</dbReference>
<protein>
    <recommendedName>
        <fullName evidence="7">Major facilitator superfamily (MFS) profile domain-containing protein</fullName>
    </recommendedName>
</protein>
<sequence length="543" mass="58382">MQALSVTNDPAQQEQLQPRSRLRLFSVLTGLNLSIFIAALDQTIVATAIPTIVSDLHSSSGYVWIGGAYLLANAAAGPIWAKLSDIWGRKPILLSAVAVFLFSSIICAKASSGRMLIAGRALQGAAGGGLCQMAYICISDMFSMRARSLYIGLTEIMWAIAGGVGPLLGGVLTERASWRFCWWINLPICGTTFILLLFSLDVHNPKTAIADGFKAIDWFGSLSILGVTLMLLLGLEFGGTAFAWNSPTVICLIIFGTIMIGVFIFSEKRLAQYPLMPMSLFKHSSNIACMAMCFFHGMIFISHEYYLPLYFQSALEASPSRSGVLIIPITLAEAIMAMLSGVLIHRTGRYLELLYVGATFIVIGNGLYCHFSATSSIGEIISFQIVAGVGAGLLFQAPMIALQAHVSQDDTATATATFNFVRNLAESLSIVIFGVIFQNSMDNQIKSLSMPPINLSPNITEQLSGGAAAANVMLVGKIQDPIQKFAVKVAFASSLRNMWIFCTCLAALTALSALFIKKLHLSKEHVETKTGIKPAMAKSGDVA</sequence>
<feature type="transmembrane region" description="Helical" evidence="6">
    <location>
        <begin position="498"/>
        <end position="516"/>
    </location>
</feature>
<feature type="transmembrane region" description="Helical" evidence="6">
    <location>
        <begin position="350"/>
        <end position="368"/>
    </location>
</feature>
<dbReference type="GO" id="GO:0022857">
    <property type="term" value="F:transmembrane transporter activity"/>
    <property type="evidence" value="ECO:0007669"/>
    <property type="project" value="InterPro"/>
</dbReference>
<dbReference type="PROSITE" id="PS50850">
    <property type="entry name" value="MFS"/>
    <property type="match status" value="1"/>
</dbReference>
<feature type="transmembrane region" description="Helical" evidence="6">
    <location>
        <begin position="150"/>
        <end position="170"/>
    </location>
</feature>
<dbReference type="AlphaFoldDB" id="A0A0C3HKB2"/>
<feature type="transmembrane region" description="Helical" evidence="6">
    <location>
        <begin position="215"/>
        <end position="235"/>
    </location>
</feature>
<comment type="similarity">
    <text evidence="2">Belongs to the major facilitator superfamily. TCR/Tet family.</text>
</comment>
<comment type="subcellular location">
    <subcellularLocation>
        <location evidence="1">Membrane</location>
        <topology evidence="1">Multi-pass membrane protein</topology>
    </subcellularLocation>
</comment>
<feature type="transmembrane region" description="Helical" evidence="6">
    <location>
        <begin position="423"/>
        <end position="441"/>
    </location>
</feature>
<accession>A0A0C3HKB2</accession>
<gene>
    <name evidence="8" type="ORF">OIDMADRAFT_118289</name>
</gene>
<evidence type="ECO:0000313" key="9">
    <source>
        <dbReference type="Proteomes" id="UP000054321"/>
    </source>
</evidence>
<evidence type="ECO:0000259" key="7">
    <source>
        <dbReference type="PROSITE" id="PS50850"/>
    </source>
</evidence>
<evidence type="ECO:0000256" key="3">
    <source>
        <dbReference type="ARBA" id="ARBA00022692"/>
    </source>
</evidence>
<evidence type="ECO:0000256" key="6">
    <source>
        <dbReference type="SAM" id="Phobius"/>
    </source>
</evidence>
<dbReference type="PRINTS" id="PR01036">
    <property type="entry name" value="TCRTETB"/>
</dbReference>
<dbReference type="InParanoid" id="A0A0C3HKB2"/>
<dbReference type="SUPFAM" id="SSF103473">
    <property type="entry name" value="MFS general substrate transporter"/>
    <property type="match status" value="2"/>
</dbReference>
<evidence type="ECO:0000256" key="2">
    <source>
        <dbReference type="ARBA" id="ARBA00007520"/>
    </source>
</evidence>
<dbReference type="HOGENOM" id="CLU_000960_22_0_1"/>
<dbReference type="InterPro" id="IPR011701">
    <property type="entry name" value="MFS"/>
</dbReference>
<keyword evidence="3 6" id="KW-0812">Transmembrane</keyword>
<feature type="transmembrane region" description="Helical" evidence="6">
    <location>
        <begin position="24"/>
        <end position="49"/>
    </location>
</feature>
<dbReference type="CDD" id="cd17502">
    <property type="entry name" value="MFS_Azr1_MDR_like"/>
    <property type="match status" value="1"/>
</dbReference>
<evidence type="ECO:0000256" key="4">
    <source>
        <dbReference type="ARBA" id="ARBA00022989"/>
    </source>
</evidence>
<dbReference type="Gene3D" id="1.20.1720.10">
    <property type="entry name" value="Multidrug resistance protein D"/>
    <property type="match status" value="1"/>
</dbReference>
<feature type="transmembrane region" description="Helical" evidence="6">
    <location>
        <begin position="92"/>
        <end position="111"/>
    </location>
</feature>
<dbReference type="PANTHER" id="PTHR23501:SF158">
    <property type="entry name" value="TRANSPORTER, PUTATIVE (AFU_ORTHOLOGUE AFUA_5G14490)-RELATED"/>
    <property type="match status" value="1"/>
</dbReference>
<keyword evidence="4 6" id="KW-1133">Transmembrane helix</keyword>
<feature type="domain" description="Major facilitator superfamily (MFS) profile" evidence="7">
    <location>
        <begin position="27"/>
        <end position="521"/>
    </location>
</feature>
<dbReference type="PANTHER" id="PTHR23501">
    <property type="entry name" value="MAJOR FACILITATOR SUPERFAMILY"/>
    <property type="match status" value="1"/>
</dbReference>
<dbReference type="InterPro" id="IPR036259">
    <property type="entry name" value="MFS_trans_sf"/>
</dbReference>
<dbReference type="FunCoup" id="A0A0C3HKB2">
    <property type="interactions" value="43"/>
</dbReference>
<feature type="transmembrane region" description="Helical" evidence="6">
    <location>
        <begin position="286"/>
        <end position="303"/>
    </location>
</feature>
<evidence type="ECO:0000313" key="8">
    <source>
        <dbReference type="EMBL" id="KIN03525.1"/>
    </source>
</evidence>
<feature type="transmembrane region" description="Helical" evidence="6">
    <location>
        <begin position="241"/>
        <end position="265"/>
    </location>
</feature>
<dbReference type="InterPro" id="IPR020846">
    <property type="entry name" value="MFS_dom"/>
</dbReference>
<dbReference type="EMBL" id="KN832873">
    <property type="protein sequence ID" value="KIN03525.1"/>
    <property type="molecule type" value="Genomic_DNA"/>
</dbReference>
<reference evidence="9" key="2">
    <citation type="submission" date="2015-01" db="EMBL/GenBank/DDBJ databases">
        <title>Evolutionary Origins and Diversification of the Mycorrhizal Mutualists.</title>
        <authorList>
            <consortium name="DOE Joint Genome Institute"/>
            <consortium name="Mycorrhizal Genomics Consortium"/>
            <person name="Kohler A."/>
            <person name="Kuo A."/>
            <person name="Nagy L.G."/>
            <person name="Floudas D."/>
            <person name="Copeland A."/>
            <person name="Barry K.W."/>
            <person name="Cichocki N."/>
            <person name="Veneault-Fourrey C."/>
            <person name="LaButti K."/>
            <person name="Lindquist E.A."/>
            <person name="Lipzen A."/>
            <person name="Lundell T."/>
            <person name="Morin E."/>
            <person name="Murat C."/>
            <person name="Riley R."/>
            <person name="Ohm R."/>
            <person name="Sun H."/>
            <person name="Tunlid A."/>
            <person name="Henrissat B."/>
            <person name="Grigoriev I.V."/>
            <person name="Hibbett D.S."/>
            <person name="Martin F."/>
        </authorList>
    </citation>
    <scope>NUCLEOTIDE SEQUENCE [LARGE SCALE GENOMIC DNA]</scope>
    <source>
        <strain evidence="9">Zn</strain>
    </source>
</reference>
<name>A0A0C3HKB2_OIDMZ</name>
<feature type="transmembrane region" description="Helical" evidence="6">
    <location>
        <begin position="182"/>
        <end position="203"/>
    </location>
</feature>
<organism evidence="8 9">
    <name type="scientific">Oidiodendron maius (strain Zn)</name>
    <dbReference type="NCBI Taxonomy" id="913774"/>
    <lineage>
        <taxon>Eukaryota</taxon>
        <taxon>Fungi</taxon>
        <taxon>Dikarya</taxon>
        <taxon>Ascomycota</taxon>
        <taxon>Pezizomycotina</taxon>
        <taxon>Leotiomycetes</taxon>
        <taxon>Leotiomycetes incertae sedis</taxon>
        <taxon>Myxotrichaceae</taxon>
        <taxon>Oidiodendron</taxon>
    </lineage>
</organism>
<evidence type="ECO:0000256" key="1">
    <source>
        <dbReference type="ARBA" id="ARBA00004141"/>
    </source>
</evidence>
<feature type="transmembrane region" description="Helical" evidence="6">
    <location>
        <begin position="323"/>
        <end position="343"/>
    </location>
</feature>
<dbReference type="Proteomes" id="UP000054321">
    <property type="component" value="Unassembled WGS sequence"/>
</dbReference>
<feature type="transmembrane region" description="Helical" evidence="6">
    <location>
        <begin position="61"/>
        <end position="80"/>
    </location>
</feature>
<dbReference type="OrthoDB" id="3934656at2759"/>
<keyword evidence="9" id="KW-1185">Reference proteome</keyword>
<dbReference type="Gene3D" id="1.20.1250.20">
    <property type="entry name" value="MFS general substrate transporter like domains"/>
    <property type="match status" value="1"/>
</dbReference>
<feature type="transmembrane region" description="Helical" evidence="6">
    <location>
        <begin position="380"/>
        <end position="402"/>
    </location>
</feature>
<proteinExistence type="inferred from homology"/>
<evidence type="ECO:0000256" key="5">
    <source>
        <dbReference type="ARBA" id="ARBA00023136"/>
    </source>
</evidence>
<dbReference type="FunFam" id="1.20.1720.10:FF:000014">
    <property type="entry name" value="MFS drug transporter, putative"/>
    <property type="match status" value="1"/>
</dbReference>
<reference evidence="8 9" key="1">
    <citation type="submission" date="2014-04" db="EMBL/GenBank/DDBJ databases">
        <authorList>
            <consortium name="DOE Joint Genome Institute"/>
            <person name="Kuo A."/>
            <person name="Martino E."/>
            <person name="Perotto S."/>
            <person name="Kohler A."/>
            <person name="Nagy L.G."/>
            <person name="Floudas D."/>
            <person name="Copeland A."/>
            <person name="Barry K.W."/>
            <person name="Cichocki N."/>
            <person name="Veneault-Fourrey C."/>
            <person name="LaButti K."/>
            <person name="Lindquist E.A."/>
            <person name="Lipzen A."/>
            <person name="Lundell T."/>
            <person name="Morin E."/>
            <person name="Murat C."/>
            <person name="Sun H."/>
            <person name="Tunlid A."/>
            <person name="Henrissat B."/>
            <person name="Grigoriev I.V."/>
            <person name="Hibbett D.S."/>
            <person name="Martin F."/>
            <person name="Nordberg H.P."/>
            <person name="Cantor M.N."/>
            <person name="Hua S.X."/>
        </authorList>
    </citation>
    <scope>NUCLEOTIDE SEQUENCE [LARGE SCALE GENOMIC DNA]</scope>
    <source>
        <strain evidence="8 9">Zn</strain>
    </source>
</reference>
<keyword evidence="5 6" id="KW-0472">Membrane</keyword>